<dbReference type="Gene3D" id="3.50.7.10">
    <property type="entry name" value="GroEL"/>
    <property type="match status" value="1"/>
</dbReference>
<evidence type="ECO:0000313" key="8">
    <source>
        <dbReference type="EMBL" id="EGG19848.1"/>
    </source>
</evidence>
<evidence type="ECO:0000256" key="1">
    <source>
        <dbReference type="ARBA" id="ARBA00008020"/>
    </source>
</evidence>
<comment type="similarity">
    <text evidence="1 6">Belongs to the TCP-1 chaperonin family.</text>
</comment>
<evidence type="ECO:0000256" key="5">
    <source>
        <dbReference type="ARBA" id="ARBA00024677"/>
    </source>
</evidence>
<dbReference type="InterPro" id="IPR027413">
    <property type="entry name" value="GROEL-like_equatorial_sf"/>
</dbReference>
<evidence type="ECO:0000313" key="9">
    <source>
        <dbReference type="Proteomes" id="UP000007797"/>
    </source>
</evidence>
<evidence type="ECO:0000256" key="3">
    <source>
        <dbReference type="ARBA" id="ARBA00022840"/>
    </source>
</evidence>
<dbReference type="GO" id="GO:0005524">
    <property type="term" value="F:ATP binding"/>
    <property type="evidence" value="ECO:0007669"/>
    <property type="project" value="UniProtKB-KW"/>
</dbReference>
<dbReference type="PROSITE" id="PS00750">
    <property type="entry name" value="TCP1_1"/>
    <property type="match status" value="1"/>
</dbReference>
<dbReference type="PRINTS" id="PR00304">
    <property type="entry name" value="TCOMPLEXTCP1"/>
</dbReference>
<dbReference type="InterPro" id="IPR002194">
    <property type="entry name" value="Chaperonin_TCP-1_CS"/>
</dbReference>
<dbReference type="AlphaFoldDB" id="F4PX45"/>
<dbReference type="GeneID" id="14872242"/>
<dbReference type="Pfam" id="PF00118">
    <property type="entry name" value="Cpn60_TCP1"/>
    <property type="match status" value="2"/>
</dbReference>
<name>F4PX45_CACFS</name>
<keyword evidence="4 6" id="KW-0143">Chaperone</keyword>
<evidence type="ECO:0000256" key="7">
    <source>
        <dbReference type="SAM" id="MobiDB-lite"/>
    </source>
</evidence>
<dbReference type="OrthoDB" id="18204at2759"/>
<dbReference type="GO" id="GO:0016887">
    <property type="term" value="F:ATP hydrolysis activity"/>
    <property type="evidence" value="ECO:0007669"/>
    <property type="project" value="InterPro"/>
</dbReference>
<dbReference type="KEGG" id="dfa:DFA_06951"/>
<dbReference type="PROSITE" id="PS00995">
    <property type="entry name" value="TCP1_3"/>
    <property type="match status" value="1"/>
</dbReference>
<proteinExistence type="inferred from homology"/>
<dbReference type="Gene3D" id="3.30.260.10">
    <property type="entry name" value="TCP-1-like chaperonin intermediate domain"/>
    <property type="match status" value="1"/>
</dbReference>
<evidence type="ECO:0000256" key="6">
    <source>
        <dbReference type="RuleBase" id="RU004187"/>
    </source>
</evidence>
<keyword evidence="2 6" id="KW-0547">Nucleotide-binding</keyword>
<dbReference type="SUPFAM" id="SSF54849">
    <property type="entry name" value="GroEL-intermediate domain like"/>
    <property type="match status" value="1"/>
</dbReference>
<evidence type="ECO:0000256" key="2">
    <source>
        <dbReference type="ARBA" id="ARBA00022741"/>
    </source>
</evidence>
<dbReference type="SUPFAM" id="SSF48592">
    <property type="entry name" value="GroEL equatorial domain-like"/>
    <property type="match status" value="1"/>
</dbReference>
<sequence length="553" mass="61944">MINSNDKNTNIINNINSLESLYYSLKTTLGPYGSDKLIVDQRGTGDYIVTNDGATILEHLEIKHPIPRLLIELSKAQDRTIGDGTTSVVLLTCSLLRNCLKYLSDSSIHPITIVDGFQLSLDQCLKEIEKIQLPIITTTKQQRDDLDHKYNNTEFIEKLYQIASTSLSSKILGKYLKHFIKLGVESIIRLKDNKNLDLVRVIAVNGPTMLDSELLDGVLMEIPSGWNKSQILDRLLQRQQQQQQKEGEGEGEGEGGVGGSRVLVGKLQLQNIKDVSVVVNRFKELLLTNDISVVFSDSGYLPPPIESMMQDNGIFHFNVQDDRDLSTIALNLGCKLVNSLYSINSQVVSGLKKITTVVIGDNTTTTNKLFMQIQNATNEISLPTIIIRSPTDTISQECIRSFRDMLSILSSSINNPFIIGGGGCIYLYLMNQLKNWLNEQVDMNQKIKLSIQIFIDSLESIPFILIQNAGYDNIELISKLKDLHRLDDGINKWKGINLDNGEIVDMVNQLKVVEPSCLLVNILTLATRASQMILRINNMVINEPRERFKPPSV</sequence>
<dbReference type="InterPro" id="IPR002423">
    <property type="entry name" value="Cpn60/GroEL/TCP-1"/>
</dbReference>
<gene>
    <name evidence="8" type="ORF">DFA_06951</name>
</gene>
<organism evidence="8 9">
    <name type="scientific">Cavenderia fasciculata</name>
    <name type="common">Slime mold</name>
    <name type="synonym">Dictyostelium fasciculatum</name>
    <dbReference type="NCBI Taxonomy" id="261658"/>
    <lineage>
        <taxon>Eukaryota</taxon>
        <taxon>Amoebozoa</taxon>
        <taxon>Evosea</taxon>
        <taxon>Eumycetozoa</taxon>
        <taxon>Dictyostelia</taxon>
        <taxon>Acytosteliales</taxon>
        <taxon>Cavenderiaceae</taxon>
        <taxon>Cavenderia</taxon>
    </lineage>
</organism>
<dbReference type="PANTHER" id="PTHR11353">
    <property type="entry name" value="CHAPERONIN"/>
    <property type="match status" value="1"/>
</dbReference>
<dbReference type="STRING" id="1054147.F4PX45"/>
<dbReference type="EMBL" id="GL883013">
    <property type="protein sequence ID" value="EGG19848.1"/>
    <property type="molecule type" value="Genomic_DNA"/>
</dbReference>
<dbReference type="GO" id="GO:0140662">
    <property type="term" value="F:ATP-dependent protein folding chaperone"/>
    <property type="evidence" value="ECO:0007669"/>
    <property type="project" value="InterPro"/>
</dbReference>
<keyword evidence="3 6" id="KW-0067">ATP-binding</keyword>
<feature type="region of interest" description="Disordered" evidence="7">
    <location>
        <begin position="237"/>
        <end position="257"/>
    </location>
</feature>
<dbReference type="InterPro" id="IPR017998">
    <property type="entry name" value="Chaperone_TCP-1"/>
</dbReference>
<accession>F4PX45</accession>
<dbReference type="Proteomes" id="UP000007797">
    <property type="component" value="Unassembled WGS sequence"/>
</dbReference>
<dbReference type="PROSITE" id="PS00751">
    <property type="entry name" value="TCP1_2"/>
    <property type="match status" value="1"/>
</dbReference>
<dbReference type="RefSeq" id="XP_004358194.1">
    <property type="nucleotide sequence ID" value="XM_004358137.1"/>
</dbReference>
<protein>
    <submittedName>
        <fullName evidence="8">Uncharacterized protein</fullName>
    </submittedName>
</protein>
<dbReference type="InterPro" id="IPR027410">
    <property type="entry name" value="TCP-1-like_intermed_sf"/>
</dbReference>
<comment type="function">
    <text evidence="5">Molecular chaperone; assists the folding of proteins upon ATP hydrolysis. Known to play a role, in vitro, in the folding of actin and tubulin.</text>
</comment>
<keyword evidence="9" id="KW-1185">Reference proteome</keyword>
<dbReference type="OMA" id="LEMIPMI"/>
<dbReference type="Gene3D" id="1.10.560.10">
    <property type="entry name" value="GroEL-like equatorial domain"/>
    <property type="match status" value="1"/>
</dbReference>
<reference evidence="9" key="1">
    <citation type="journal article" date="2011" name="Genome Res.">
        <title>Phylogeny-wide analysis of social amoeba genomes highlights ancient origins for complex intercellular communication.</title>
        <authorList>
            <person name="Heidel A.J."/>
            <person name="Lawal H.M."/>
            <person name="Felder M."/>
            <person name="Schilde C."/>
            <person name="Helps N.R."/>
            <person name="Tunggal B."/>
            <person name="Rivero F."/>
            <person name="John U."/>
            <person name="Schleicher M."/>
            <person name="Eichinger L."/>
            <person name="Platzer M."/>
            <person name="Noegel A.A."/>
            <person name="Schaap P."/>
            <person name="Gloeckner G."/>
        </authorList>
    </citation>
    <scope>NUCLEOTIDE SEQUENCE [LARGE SCALE GENOMIC DNA]</scope>
    <source>
        <strain evidence="9">SH3</strain>
    </source>
</reference>
<evidence type="ECO:0000256" key="4">
    <source>
        <dbReference type="ARBA" id="ARBA00023186"/>
    </source>
</evidence>
<dbReference type="CDD" id="cd00309">
    <property type="entry name" value="chaperonin_type_I_II"/>
    <property type="match status" value="1"/>
</dbReference>
<dbReference type="InterPro" id="IPR027409">
    <property type="entry name" value="GroEL-like_apical_dom_sf"/>
</dbReference>
<dbReference type="GO" id="GO:0051082">
    <property type="term" value="F:unfolded protein binding"/>
    <property type="evidence" value="ECO:0007669"/>
    <property type="project" value="InterPro"/>
</dbReference>